<reference evidence="5 6" key="1">
    <citation type="submission" date="2019-06" db="EMBL/GenBank/DDBJ databases">
        <title>Whole genome sequence for Rhodospirillaceae sp. R148.</title>
        <authorList>
            <person name="Wang G."/>
        </authorList>
    </citation>
    <scope>NUCLEOTIDE SEQUENCE [LARGE SCALE GENOMIC DNA]</scope>
    <source>
        <strain evidence="5 6">R148</strain>
    </source>
</reference>
<dbReference type="Pfam" id="PF00486">
    <property type="entry name" value="Trans_reg_C"/>
    <property type="match status" value="1"/>
</dbReference>
<evidence type="ECO:0000256" key="3">
    <source>
        <dbReference type="PROSITE-ProRule" id="PRU01091"/>
    </source>
</evidence>
<dbReference type="Gene3D" id="1.25.40.10">
    <property type="entry name" value="Tetratricopeptide repeat domain"/>
    <property type="match status" value="1"/>
</dbReference>
<dbReference type="Gene3D" id="1.10.10.10">
    <property type="entry name" value="Winged helix-like DNA-binding domain superfamily/Winged helix DNA-binding domain"/>
    <property type="match status" value="1"/>
</dbReference>
<dbReference type="CDD" id="cd00383">
    <property type="entry name" value="trans_reg_C"/>
    <property type="match status" value="1"/>
</dbReference>
<feature type="DNA-binding region" description="OmpR/PhoB-type" evidence="3">
    <location>
        <begin position="17"/>
        <end position="115"/>
    </location>
</feature>
<evidence type="ECO:0000259" key="4">
    <source>
        <dbReference type="PROSITE" id="PS51755"/>
    </source>
</evidence>
<dbReference type="SMART" id="SM00862">
    <property type="entry name" value="Trans_reg_C"/>
    <property type="match status" value="1"/>
</dbReference>
<dbReference type="GO" id="GO:0000160">
    <property type="term" value="P:phosphorelay signal transduction system"/>
    <property type="evidence" value="ECO:0007669"/>
    <property type="project" value="InterPro"/>
</dbReference>
<dbReference type="Proteomes" id="UP000315252">
    <property type="component" value="Unassembled WGS sequence"/>
</dbReference>
<dbReference type="EMBL" id="VHSH01000003">
    <property type="protein sequence ID" value="TQV80576.1"/>
    <property type="molecule type" value="Genomic_DNA"/>
</dbReference>
<dbReference type="InterPro" id="IPR011990">
    <property type="entry name" value="TPR-like_helical_dom_sf"/>
</dbReference>
<name>A0A545TTM2_9PROT</name>
<feature type="repeat" description="TPR" evidence="2">
    <location>
        <begin position="253"/>
        <end position="286"/>
    </location>
</feature>
<gene>
    <name evidence="5" type="ORF">FKG95_10410</name>
</gene>
<proteinExistence type="predicted"/>
<dbReference type="OrthoDB" id="7325815at2"/>
<keyword evidence="1 3" id="KW-0238">DNA-binding</keyword>
<dbReference type="InterPro" id="IPR019734">
    <property type="entry name" value="TPR_rpt"/>
</dbReference>
<dbReference type="InterPro" id="IPR016032">
    <property type="entry name" value="Sig_transdc_resp-reg_C-effctor"/>
</dbReference>
<feature type="domain" description="OmpR/PhoB-type" evidence="4">
    <location>
        <begin position="17"/>
        <end position="115"/>
    </location>
</feature>
<sequence>MGFAKFPLAGESFTLSDRSFHVGTWRVDLSSRSVTDGNAVKRVSPRAARLLEVLAASEGQAVAREALLDVVWPDVIVGDDSLTQAVTELRRAFDDRRGSSRMIETIPKYGYRLTAPILLETAANDAAPLSEASDCFDLEAYGLCLDARRAIARSGRGGFMEPEALAKAAVETAPNFALGHAEYTITLCYRWLYQRGEDDGLIKALEHAETALRLRPDLGICYAAMAFAQGAYGNADRARAALAQGLARDPGDSEIHYLGARTLLAMRDYRGAVSFAERAAELNPDDLRPLYLAARAAMVFDPVRGQRSAYACLARVQARIIADPTEARARNTLGPLHALLGDRENCWRALNAQDGYRSPLQFYDVVALAQVGEFEAASQAFERVVDLGWRHKEWLVAEPTLALLKDNKTFRRAARAVGVA</sequence>
<keyword evidence="2" id="KW-0802">TPR repeat</keyword>
<evidence type="ECO:0000313" key="5">
    <source>
        <dbReference type="EMBL" id="TQV80576.1"/>
    </source>
</evidence>
<protein>
    <recommendedName>
        <fullName evidence="4">OmpR/PhoB-type domain-containing protein</fullName>
    </recommendedName>
</protein>
<keyword evidence="6" id="KW-1185">Reference proteome</keyword>
<dbReference type="GO" id="GO:0006355">
    <property type="term" value="P:regulation of DNA-templated transcription"/>
    <property type="evidence" value="ECO:0007669"/>
    <property type="project" value="InterPro"/>
</dbReference>
<dbReference type="GO" id="GO:0003677">
    <property type="term" value="F:DNA binding"/>
    <property type="evidence" value="ECO:0007669"/>
    <property type="project" value="UniProtKB-UniRule"/>
</dbReference>
<evidence type="ECO:0000256" key="1">
    <source>
        <dbReference type="ARBA" id="ARBA00023125"/>
    </source>
</evidence>
<comment type="caution">
    <text evidence="5">The sequence shown here is derived from an EMBL/GenBank/DDBJ whole genome shotgun (WGS) entry which is preliminary data.</text>
</comment>
<dbReference type="AlphaFoldDB" id="A0A545TTM2"/>
<dbReference type="InterPro" id="IPR001867">
    <property type="entry name" value="OmpR/PhoB-type_DNA-bd"/>
</dbReference>
<dbReference type="RefSeq" id="WP_142896290.1">
    <property type="nucleotide sequence ID" value="NZ_ML660054.1"/>
</dbReference>
<evidence type="ECO:0000256" key="2">
    <source>
        <dbReference type="PROSITE-ProRule" id="PRU00339"/>
    </source>
</evidence>
<dbReference type="SUPFAM" id="SSF46894">
    <property type="entry name" value="C-terminal effector domain of the bipartite response regulators"/>
    <property type="match status" value="1"/>
</dbReference>
<dbReference type="PROSITE" id="PS50005">
    <property type="entry name" value="TPR"/>
    <property type="match status" value="1"/>
</dbReference>
<accession>A0A545TTM2</accession>
<organism evidence="5 6">
    <name type="scientific">Denitrobaculum tricleocarpae</name>
    <dbReference type="NCBI Taxonomy" id="2591009"/>
    <lineage>
        <taxon>Bacteria</taxon>
        <taxon>Pseudomonadati</taxon>
        <taxon>Pseudomonadota</taxon>
        <taxon>Alphaproteobacteria</taxon>
        <taxon>Rhodospirillales</taxon>
        <taxon>Rhodospirillaceae</taxon>
        <taxon>Denitrobaculum</taxon>
    </lineage>
</organism>
<dbReference type="InterPro" id="IPR036388">
    <property type="entry name" value="WH-like_DNA-bd_sf"/>
</dbReference>
<evidence type="ECO:0000313" key="6">
    <source>
        <dbReference type="Proteomes" id="UP000315252"/>
    </source>
</evidence>
<dbReference type="PROSITE" id="PS51755">
    <property type="entry name" value="OMPR_PHOB"/>
    <property type="match status" value="1"/>
</dbReference>
<dbReference type="SUPFAM" id="SSF48452">
    <property type="entry name" value="TPR-like"/>
    <property type="match status" value="1"/>
</dbReference>